<comment type="subcellular location">
    <subcellularLocation>
        <location evidence="1">Membrane</location>
        <topology evidence="1">Multi-pass membrane protein</topology>
    </subcellularLocation>
</comment>
<evidence type="ECO:0000256" key="6">
    <source>
        <dbReference type="SAM" id="Phobius"/>
    </source>
</evidence>
<dbReference type="AlphaFoldDB" id="A0AAD7EX26"/>
<dbReference type="PANTHER" id="PTHR23502">
    <property type="entry name" value="MAJOR FACILITATOR SUPERFAMILY"/>
    <property type="match status" value="1"/>
</dbReference>
<evidence type="ECO:0000256" key="3">
    <source>
        <dbReference type="ARBA" id="ARBA00022989"/>
    </source>
</evidence>
<keyword evidence="4 6" id="KW-0472">Membrane</keyword>
<feature type="transmembrane region" description="Helical" evidence="6">
    <location>
        <begin position="53"/>
        <end position="75"/>
    </location>
</feature>
<evidence type="ECO:0000313" key="9">
    <source>
        <dbReference type="Proteomes" id="UP001218218"/>
    </source>
</evidence>
<evidence type="ECO:0000313" key="8">
    <source>
        <dbReference type="EMBL" id="KAJ7354598.1"/>
    </source>
</evidence>
<dbReference type="GO" id="GO:0005886">
    <property type="term" value="C:plasma membrane"/>
    <property type="evidence" value="ECO:0007669"/>
    <property type="project" value="TreeGrafter"/>
</dbReference>
<evidence type="ECO:0000256" key="5">
    <source>
        <dbReference type="SAM" id="MobiDB-lite"/>
    </source>
</evidence>
<feature type="transmembrane region" description="Helical" evidence="6">
    <location>
        <begin position="120"/>
        <end position="140"/>
    </location>
</feature>
<dbReference type="PANTHER" id="PTHR23502:SF7">
    <property type="entry name" value="DRUG_PROTON ANTIPORTER YHK8-RELATED"/>
    <property type="match status" value="1"/>
</dbReference>
<dbReference type="EMBL" id="JARIHO010000010">
    <property type="protein sequence ID" value="KAJ7354598.1"/>
    <property type="molecule type" value="Genomic_DNA"/>
</dbReference>
<feature type="transmembrane region" description="Helical" evidence="6">
    <location>
        <begin position="363"/>
        <end position="383"/>
    </location>
</feature>
<dbReference type="PROSITE" id="PS50850">
    <property type="entry name" value="MFS"/>
    <property type="match status" value="1"/>
</dbReference>
<sequence length="491" mass="53249">MSAHSNSSSTMRTPQEGDPGTPVNGQSPEKSDDRLVSLDPAEDPLCFSTFRKWLAVMVICAGAFCVTCASSVAAFTELGMAEEFHVSREPTILTISLFVLGLGLGPLVTGPFSEVYGRAIIYRVSYLLLVVLSFPVVFAPNIAVMLVFRFLLGTAGASFLSVAGGSIADMFSGSKVATPMAIYTISPFLGPVLGPVIGGFINQSLYWRWTYRIMLIWTGAEMLAIFLFVPESYAPVLLKRKAARLRKETGDQTYWAPLDRRDTSLARSLMLSCYVPFKLLLFDRMALLLDIWTALLLGILYLMFQAFPLIFENGHHFNVQSTGLSFLGIGVGMGTGLATQPYWNRLSARAAASHGGKAPPETLLVMGQVGGILVPISLYWFAFTTYPSVHWIVPILASVPFGTGVFFVFTTTFTYLVTAYRPIAASAMAANSFMRSAFAAAFPLFAGAMYTRLGTVGATALLAGLATLMAPLPFIFHRIGPRLRANSKFAV</sequence>
<evidence type="ECO:0000256" key="2">
    <source>
        <dbReference type="ARBA" id="ARBA00022692"/>
    </source>
</evidence>
<dbReference type="FunFam" id="1.20.1250.20:FF:000082">
    <property type="entry name" value="MFS multidrug transporter, putative"/>
    <property type="match status" value="1"/>
</dbReference>
<evidence type="ECO:0000256" key="4">
    <source>
        <dbReference type="ARBA" id="ARBA00023136"/>
    </source>
</evidence>
<feature type="transmembrane region" description="Helical" evidence="6">
    <location>
        <begin position="456"/>
        <end position="476"/>
    </location>
</feature>
<keyword evidence="2 6" id="KW-0812">Transmembrane</keyword>
<feature type="transmembrane region" description="Helical" evidence="6">
    <location>
        <begin position="432"/>
        <end position="450"/>
    </location>
</feature>
<keyword evidence="3 6" id="KW-1133">Transmembrane helix</keyword>
<dbReference type="InterPro" id="IPR020846">
    <property type="entry name" value="MFS_dom"/>
</dbReference>
<feature type="transmembrane region" description="Helical" evidence="6">
    <location>
        <begin position="180"/>
        <end position="201"/>
    </location>
</feature>
<dbReference type="SUPFAM" id="SSF103473">
    <property type="entry name" value="MFS general substrate transporter"/>
    <property type="match status" value="1"/>
</dbReference>
<gene>
    <name evidence="8" type="ORF">DFH08DRAFT_855370</name>
</gene>
<keyword evidence="9" id="KW-1185">Reference proteome</keyword>
<protein>
    <submittedName>
        <fullName evidence="8">Major facilitator superfamily domain-containing protein</fullName>
    </submittedName>
</protein>
<organism evidence="8 9">
    <name type="scientific">Mycena albidolilacea</name>
    <dbReference type="NCBI Taxonomy" id="1033008"/>
    <lineage>
        <taxon>Eukaryota</taxon>
        <taxon>Fungi</taxon>
        <taxon>Dikarya</taxon>
        <taxon>Basidiomycota</taxon>
        <taxon>Agaricomycotina</taxon>
        <taxon>Agaricomycetes</taxon>
        <taxon>Agaricomycetidae</taxon>
        <taxon>Agaricales</taxon>
        <taxon>Marasmiineae</taxon>
        <taxon>Mycenaceae</taxon>
        <taxon>Mycena</taxon>
    </lineage>
</organism>
<feature type="transmembrane region" description="Helical" evidence="6">
    <location>
        <begin position="90"/>
        <end position="108"/>
    </location>
</feature>
<dbReference type="GO" id="GO:0022857">
    <property type="term" value="F:transmembrane transporter activity"/>
    <property type="evidence" value="ECO:0007669"/>
    <property type="project" value="InterPro"/>
</dbReference>
<evidence type="ECO:0000259" key="7">
    <source>
        <dbReference type="PROSITE" id="PS50850"/>
    </source>
</evidence>
<feature type="transmembrane region" description="Helical" evidence="6">
    <location>
        <begin position="395"/>
        <end position="420"/>
    </location>
</feature>
<feature type="transmembrane region" description="Helical" evidence="6">
    <location>
        <begin position="323"/>
        <end position="343"/>
    </location>
</feature>
<evidence type="ECO:0000256" key="1">
    <source>
        <dbReference type="ARBA" id="ARBA00004141"/>
    </source>
</evidence>
<feature type="transmembrane region" description="Helical" evidence="6">
    <location>
        <begin position="146"/>
        <end position="168"/>
    </location>
</feature>
<feature type="region of interest" description="Disordered" evidence="5">
    <location>
        <begin position="1"/>
        <end position="34"/>
    </location>
</feature>
<dbReference type="Proteomes" id="UP001218218">
    <property type="component" value="Unassembled WGS sequence"/>
</dbReference>
<dbReference type="Pfam" id="PF07690">
    <property type="entry name" value="MFS_1"/>
    <property type="match status" value="1"/>
</dbReference>
<feature type="compositionally biased region" description="Polar residues" evidence="5">
    <location>
        <begin position="1"/>
        <end position="13"/>
    </location>
</feature>
<name>A0AAD7EX26_9AGAR</name>
<reference evidence="8" key="1">
    <citation type="submission" date="2023-03" db="EMBL/GenBank/DDBJ databases">
        <title>Massive genome expansion in bonnet fungi (Mycena s.s.) driven by repeated elements and novel gene families across ecological guilds.</title>
        <authorList>
            <consortium name="Lawrence Berkeley National Laboratory"/>
            <person name="Harder C.B."/>
            <person name="Miyauchi S."/>
            <person name="Viragh M."/>
            <person name="Kuo A."/>
            <person name="Thoen E."/>
            <person name="Andreopoulos B."/>
            <person name="Lu D."/>
            <person name="Skrede I."/>
            <person name="Drula E."/>
            <person name="Henrissat B."/>
            <person name="Morin E."/>
            <person name="Kohler A."/>
            <person name="Barry K."/>
            <person name="LaButti K."/>
            <person name="Morin E."/>
            <person name="Salamov A."/>
            <person name="Lipzen A."/>
            <person name="Mereny Z."/>
            <person name="Hegedus B."/>
            <person name="Baldrian P."/>
            <person name="Stursova M."/>
            <person name="Weitz H."/>
            <person name="Taylor A."/>
            <person name="Grigoriev I.V."/>
            <person name="Nagy L.G."/>
            <person name="Martin F."/>
            <person name="Kauserud H."/>
        </authorList>
    </citation>
    <scope>NUCLEOTIDE SEQUENCE</scope>
    <source>
        <strain evidence="8">CBHHK002</strain>
    </source>
</reference>
<comment type="caution">
    <text evidence="8">The sequence shown here is derived from an EMBL/GenBank/DDBJ whole genome shotgun (WGS) entry which is preliminary data.</text>
</comment>
<feature type="transmembrane region" description="Helical" evidence="6">
    <location>
        <begin position="287"/>
        <end position="311"/>
    </location>
</feature>
<dbReference type="InterPro" id="IPR036259">
    <property type="entry name" value="MFS_trans_sf"/>
</dbReference>
<proteinExistence type="predicted"/>
<dbReference type="InterPro" id="IPR011701">
    <property type="entry name" value="MFS"/>
</dbReference>
<accession>A0AAD7EX26</accession>
<dbReference type="CDD" id="cd17323">
    <property type="entry name" value="MFS_Tpo1_MDR_like"/>
    <property type="match status" value="1"/>
</dbReference>
<dbReference type="Gene3D" id="1.20.1250.20">
    <property type="entry name" value="MFS general substrate transporter like domains"/>
    <property type="match status" value="1"/>
</dbReference>
<feature type="domain" description="Major facilitator superfamily (MFS) profile" evidence="7">
    <location>
        <begin position="55"/>
        <end position="482"/>
    </location>
</feature>
<feature type="transmembrane region" description="Helical" evidence="6">
    <location>
        <begin position="213"/>
        <end position="238"/>
    </location>
</feature>